<sequence length="561" mass="62871">MKKFIYLLILIVGGVFTSCNPMEDIYEELDSQETEGIDYLTGVTDYTLTDDDYDFLSLSYGNFSSEDEARLLIPDLLAERFPVWGESSLANVTYLLYDPLSFEDYTVTSSDYSELGLEAFTSMTDIENFFDLRYETAEKGTYVNLTYATLADVILYEITGDDFDAIGSALSSTYPDPAESAANYSNFDRREGNSAYWSDDMIVEALNVILPTASLGQQYNVTFAIYNGSSGTETFLVEYNGTAYVKLTVNESELVDEDYDAIVAALSSTYPDATTSMNDYGNFERRPTNAAYWSDDMIVEALNVVLSAGVEDERYAVTFAIYDGGTNFTETMDLTYSGGVYIKSPQLLLDETTLFVLTDGWAEPFSISEEAYTAMGQSYPNFDDEDEALYKLAIYLSQQYPYAFEDDMIAVAYDFYNGDETVVEYVNFVYDGSSWNAVQSVIEQTLQFGYEDGAWLPDNTIQYTMVGADYTTIAAEFADVDGFISAAASMGSYGNYDRREGNSAYWSDEMILETIKFLLDEIDPSAEEGQKYSVSYAVWIGSDAFETFKVIKENGEWVDNN</sequence>
<dbReference type="RefSeq" id="WP_226541133.1">
    <property type="nucleotide sequence ID" value="NZ_JAJAPW010000002.1"/>
</dbReference>
<name>A0A9X1HZ47_9FLAO</name>
<organism evidence="1 2">
    <name type="scientific">Neotamlana laminarinivorans</name>
    <dbReference type="NCBI Taxonomy" id="2883124"/>
    <lineage>
        <taxon>Bacteria</taxon>
        <taxon>Pseudomonadati</taxon>
        <taxon>Bacteroidota</taxon>
        <taxon>Flavobacteriia</taxon>
        <taxon>Flavobacteriales</taxon>
        <taxon>Flavobacteriaceae</taxon>
        <taxon>Neotamlana</taxon>
    </lineage>
</organism>
<dbReference type="AlphaFoldDB" id="A0A9X1HZ47"/>
<evidence type="ECO:0000313" key="2">
    <source>
        <dbReference type="Proteomes" id="UP001139199"/>
    </source>
</evidence>
<gene>
    <name evidence="1" type="ORF">LG649_03915</name>
</gene>
<dbReference type="PROSITE" id="PS51257">
    <property type="entry name" value="PROKAR_LIPOPROTEIN"/>
    <property type="match status" value="1"/>
</dbReference>
<evidence type="ECO:0008006" key="3">
    <source>
        <dbReference type="Google" id="ProtNLM"/>
    </source>
</evidence>
<comment type="caution">
    <text evidence="1">The sequence shown here is derived from an EMBL/GenBank/DDBJ whole genome shotgun (WGS) entry which is preliminary data.</text>
</comment>
<accession>A0A9X1HZ47</accession>
<evidence type="ECO:0000313" key="1">
    <source>
        <dbReference type="EMBL" id="MCB4797975.1"/>
    </source>
</evidence>
<proteinExistence type="predicted"/>
<reference evidence="1" key="1">
    <citation type="submission" date="2021-10" db="EMBL/GenBank/DDBJ databases">
        <title>Tamlana sargassums sp. nov., and Tamlana laminarinivorans sp. nov., two new bacteria isolated from the brown alga.</title>
        <authorList>
            <person name="Li J."/>
        </authorList>
    </citation>
    <scope>NUCLEOTIDE SEQUENCE</scope>
    <source>
        <strain evidence="1">PT2-4</strain>
    </source>
</reference>
<dbReference type="EMBL" id="JAJAPW010000002">
    <property type="protein sequence ID" value="MCB4797975.1"/>
    <property type="molecule type" value="Genomic_DNA"/>
</dbReference>
<protein>
    <recommendedName>
        <fullName evidence="3">DUF5017 domain-containing protein</fullName>
    </recommendedName>
</protein>
<dbReference type="Proteomes" id="UP001139199">
    <property type="component" value="Unassembled WGS sequence"/>
</dbReference>
<keyword evidence="2" id="KW-1185">Reference proteome</keyword>